<sequence length="62" mass="7302">MLFYITDDDAVFRSMLNIQKSLSNVFDWNSTKGHKPSYEEKKITEWAERLISSKELYILSAL</sequence>
<keyword evidence="2" id="KW-1185">Reference proteome</keyword>
<evidence type="ECO:0000313" key="1">
    <source>
        <dbReference type="EMBL" id="MCM2533661.1"/>
    </source>
</evidence>
<dbReference type="Proteomes" id="UP001523262">
    <property type="component" value="Unassembled WGS sequence"/>
</dbReference>
<name>A0ABT0WBJ3_9BACI</name>
<protein>
    <submittedName>
        <fullName evidence="1">Uncharacterized protein</fullName>
    </submittedName>
</protein>
<organism evidence="1 2">
    <name type="scientific">Neobacillus pocheonensis</name>
    <dbReference type="NCBI Taxonomy" id="363869"/>
    <lineage>
        <taxon>Bacteria</taxon>
        <taxon>Bacillati</taxon>
        <taxon>Bacillota</taxon>
        <taxon>Bacilli</taxon>
        <taxon>Bacillales</taxon>
        <taxon>Bacillaceae</taxon>
        <taxon>Neobacillus</taxon>
    </lineage>
</organism>
<evidence type="ECO:0000313" key="2">
    <source>
        <dbReference type="Proteomes" id="UP001523262"/>
    </source>
</evidence>
<reference evidence="1 2" key="1">
    <citation type="submission" date="2022-06" db="EMBL/GenBank/DDBJ databases">
        <authorList>
            <person name="Jeon C.O."/>
        </authorList>
    </citation>
    <scope>NUCLEOTIDE SEQUENCE [LARGE SCALE GENOMIC DNA]</scope>
    <source>
        <strain evidence="1 2">KCTC 13943</strain>
    </source>
</reference>
<gene>
    <name evidence="1" type="ORF">NDK43_16280</name>
</gene>
<comment type="caution">
    <text evidence="1">The sequence shown here is derived from an EMBL/GenBank/DDBJ whole genome shotgun (WGS) entry which is preliminary data.</text>
</comment>
<accession>A0ABT0WBJ3</accession>
<dbReference type="EMBL" id="JAMQCR010000001">
    <property type="protein sequence ID" value="MCM2533661.1"/>
    <property type="molecule type" value="Genomic_DNA"/>
</dbReference>
<proteinExistence type="predicted"/>